<protein>
    <submittedName>
        <fullName evidence="1">Uncharacterized protein</fullName>
    </submittedName>
</protein>
<organism evidence="1 2">
    <name type="scientific">Temnothorax longispinosus</name>
    <dbReference type="NCBI Taxonomy" id="300112"/>
    <lineage>
        <taxon>Eukaryota</taxon>
        <taxon>Metazoa</taxon>
        <taxon>Ecdysozoa</taxon>
        <taxon>Arthropoda</taxon>
        <taxon>Hexapoda</taxon>
        <taxon>Insecta</taxon>
        <taxon>Pterygota</taxon>
        <taxon>Neoptera</taxon>
        <taxon>Endopterygota</taxon>
        <taxon>Hymenoptera</taxon>
        <taxon>Apocrita</taxon>
        <taxon>Aculeata</taxon>
        <taxon>Formicoidea</taxon>
        <taxon>Formicidae</taxon>
        <taxon>Myrmicinae</taxon>
        <taxon>Temnothorax</taxon>
    </lineage>
</organism>
<dbReference type="AlphaFoldDB" id="A0A4S2KTZ0"/>
<keyword evidence="2" id="KW-1185">Reference proteome</keyword>
<name>A0A4S2KTZ0_9HYME</name>
<proteinExistence type="predicted"/>
<evidence type="ECO:0000313" key="1">
    <source>
        <dbReference type="EMBL" id="TGZ51498.1"/>
    </source>
</evidence>
<reference evidence="1 2" key="1">
    <citation type="journal article" date="2019" name="Philos. Trans. R. Soc. Lond., B, Biol. Sci.">
        <title>Ant behaviour and brain gene expression of defending hosts depend on the ecological success of the intruding social parasite.</title>
        <authorList>
            <person name="Kaur R."/>
            <person name="Stoldt M."/>
            <person name="Jongepier E."/>
            <person name="Feldmeyer B."/>
            <person name="Menzel F."/>
            <person name="Bornberg-Bauer E."/>
            <person name="Foitzik S."/>
        </authorList>
    </citation>
    <scope>NUCLEOTIDE SEQUENCE [LARGE SCALE GENOMIC DNA]</scope>
    <source>
        <tissue evidence="1">Whole body</tissue>
    </source>
</reference>
<dbReference type="EMBL" id="QBLH01001647">
    <property type="protein sequence ID" value="TGZ51498.1"/>
    <property type="molecule type" value="Genomic_DNA"/>
</dbReference>
<sequence>MVRKNRGNITRLTRSIFDTELYLGVRRRRLLDADDVARLDDGGCGCGCGCGGGGICRGAGGGLQVIQDICQCPGTAGSLSGIEIADNGITSIILSPFIAKLRLPRSRVLLLPSDTRSAVASLFNQNETQDKTTSRTQGPYTCIRKLPMCLCKWKYTKSIDTQSSALLAYTNGQRKLKERKREIADTIRMSLKEGSRSEKKRNDKISLRVAEQINLLNSQLPNCSGHLCVSIGKSSRFIGHPALIELFPTIPLSNLQKDRSNEIGKDKQDSWLHDVSFVRSESHFLRMSCHNWKKPKIQKYTIIIVVKNLPTPFAGNCLVFGTKCTPVLFIPYVVR</sequence>
<gene>
    <name evidence="1" type="ORF">DBV15_02252</name>
</gene>
<accession>A0A4S2KTZ0</accession>
<evidence type="ECO:0000313" key="2">
    <source>
        <dbReference type="Proteomes" id="UP000310200"/>
    </source>
</evidence>
<comment type="caution">
    <text evidence="1">The sequence shown here is derived from an EMBL/GenBank/DDBJ whole genome shotgun (WGS) entry which is preliminary data.</text>
</comment>
<dbReference type="Proteomes" id="UP000310200">
    <property type="component" value="Unassembled WGS sequence"/>
</dbReference>